<keyword evidence="4" id="KW-1185">Reference proteome</keyword>
<keyword evidence="1" id="KW-0812">Transmembrane</keyword>
<keyword evidence="1" id="KW-0472">Membrane</keyword>
<comment type="caution">
    <text evidence="3">The sequence shown here is derived from an EMBL/GenBank/DDBJ whole genome shotgun (WGS) entry which is preliminary data.</text>
</comment>
<dbReference type="OrthoDB" id="21665at2"/>
<evidence type="ECO:0000313" key="4">
    <source>
        <dbReference type="Proteomes" id="UP000191905"/>
    </source>
</evidence>
<reference evidence="3 4" key="1">
    <citation type="journal article" date="2016" name="Int. J. Syst. Evol. Microbiol.">
        <title>Pseudaminobacter manganicus sp. nov., isolated from sludge of a manganese mine.</title>
        <authorList>
            <person name="Li J."/>
            <person name="Huang J."/>
            <person name="Liao S."/>
            <person name="Wang G."/>
        </authorList>
    </citation>
    <scope>NUCLEOTIDE SEQUENCE [LARGE SCALE GENOMIC DNA]</scope>
    <source>
        <strain evidence="3 4">JH-7</strain>
    </source>
</reference>
<dbReference type="InterPro" id="IPR027443">
    <property type="entry name" value="IPNS-like_sf"/>
</dbReference>
<name>A0A1V8RRA9_9HYPH</name>
<protein>
    <submittedName>
        <fullName evidence="3">Aspartyl beta-hydroxylase</fullName>
    </submittedName>
</protein>
<evidence type="ECO:0000256" key="1">
    <source>
        <dbReference type="SAM" id="Phobius"/>
    </source>
</evidence>
<evidence type="ECO:0000259" key="2">
    <source>
        <dbReference type="Pfam" id="PF05118"/>
    </source>
</evidence>
<keyword evidence="1" id="KW-1133">Transmembrane helix</keyword>
<sequence>MTKTQRKNFRKLVIAIPILAIAFYFIPIITIIWLVCGFIDVMRNDKKDARLFSLYFTGNGIFTWLLAPFNLLVDLLSYRNRGVWKLEQFPPDYQREVNEVLDVFKARKSEIIADIDASFGAGRRGMYVYQWYGKHKIDNVQEFNKDFKYIKTIAVSVFSKRESTSWHFGPLRLSLRILYNLIPVDAEIFVECGNAKNYWHKNPMFIFDDTLLHRSVNEYDGRRYCVFMDIIRPSPMPRLIAAMLSVVSVSVERINSVFYKNWKMIGQNKAKKPETI</sequence>
<evidence type="ECO:0000313" key="3">
    <source>
        <dbReference type="EMBL" id="OQM75752.1"/>
    </source>
</evidence>
<feature type="transmembrane region" description="Helical" evidence="1">
    <location>
        <begin position="55"/>
        <end position="76"/>
    </location>
</feature>
<dbReference type="Pfam" id="PF05118">
    <property type="entry name" value="Asp_Arg_Hydrox"/>
    <property type="match status" value="1"/>
</dbReference>
<dbReference type="InterPro" id="IPR007803">
    <property type="entry name" value="Asp/Arg/Pro-Hydrxlase"/>
</dbReference>
<gene>
    <name evidence="3" type="ORF">BFN67_02205</name>
</gene>
<dbReference type="EMBL" id="MDET01000012">
    <property type="protein sequence ID" value="OQM75752.1"/>
    <property type="molecule type" value="Genomic_DNA"/>
</dbReference>
<feature type="transmembrane region" description="Helical" evidence="1">
    <location>
        <begin position="12"/>
        <end position="35"/>
    </location>
</feature>
<dbReference type="Gene3D" id="2.60.120.330">
    <property type="entry name" value="B-lactam Antibiotic, Isopenicillin N Synthase, Chain"/>
    <property type="match status" value="1"/>
</dbReference>
<dbReference type="Proteomes" id="UP000191905">
    <property type="component" value="Unassembled WGS sequence"/>
</dbReference>
<dbReference type="RefSeq" id="WP_080919302.1">
    <property type="nucleotide sequence ID" value="NZ_MDET01000012.1"/>
</dbReference>
<feature type="domain" description="Aspartyl/asparaginy/proline hydroxylase" evidence="2">
    <location>
        <begin position="149"/>
        <end position="233"/>
    </location>
</feature>
<dbReference type="STRING" id="1873176.BFN67_02205"/>
<accession>A0A1V8RRA9</accession>
<proteinExistence type="predicted"/>
<organism evidence="3 4">
    <name type="scientific">Manganibacter manganicus</name>
    <dbReference type="NCBI Taxonomy" id="1873176"/>
    <lineage>
        <taxon>Bacteria</taxon>
        <taxon>Pseudomonadati</taxon>
        <taxon>Pseudomonadota</taxon>
        <taxon>Alphaproteobacteria</taxon>
        <taxon>Hyphomicrobiales</taxon>
        <taxon>Phyllobacteriaceae</taxon>
        <taxon>Manganibacter</taxon>
    </lineage>
</organism>
<dbReference type="AlphaFoldDB" id="A0A1V8RRA9"/>